<dbReference type="PANTHER" id="PTHR38104">
    <property type="match status" value="1"/>
</dbReference>
<dbReference type="Pfam" id="PF03872">
    <property type="entry name" value="RseA_N"/>
    <property type="match status" value="1"/>
</dbReference>
<dbReference type="PANTHER" id="PTHR38104:SF1">
    <property type="entry name" value="ANTI-SIGMA-E FACTOR RSEA"/>
    <property type="match status" value="1"/>
</dbReference>
<evidence type="ECO:0000259" key="2">
    <source>
        <dbReference type="Pfam" id="PF03872"/>
    </source>
</evidence>
<dbReference type="InterPro" id="IPR052383">
    <property type="entry name" value="Anti-sigma-E_RseA-like"/>
</dbReference>
<reference evidence="3" key="1">
    <citation type="submission" date="2022-01" db="EMBL/GenBank/DDBJ databases">
        <title>Lysobacter chinensis sp. nov., a bacterium isolated from cow dung compost.</title>
        <authorList>
            <person name="Liu Y."/>
        </authorList>
    </citation>
    <scope>NUCLEOTIDE SEQUENCE</scope>
    <source>
        <strain evidence="3">TLK-CK17</strain>
    </source>
</reference>
<sequence>MTSMHNSPTDPLMTHGDDREVLSALFDGELEAEATRFAHRRLAHDGRWREACGRWQLAGDVLRRRAEAVAPTGFADRLARAIADEAPAAAQTAVPLGLTSHVSPRTTRRRWVPGAALAASVAVAALFVARPLSGPDAAGSDTGPAPAQQVAVEASAPTGATGPASSAVVATSTDPAGVETGDVGFETGLSAAAAAVAVAEVPRRSAERRSRGQSQRAAVRVARREPSLPVVVGAATGTSAETVASLAGSAPAASDVVADVSAAVRDPFHPGDAGANVRPWPRAVLPGSGGQGGYTVGYGEPVPVSPSFYPFEPRLSEGEVEPPVSPPGR</sequence>
<accession>A0ABS9HX94</accession>
<evidence type="ECO:0000313" key="3">
    <source>
        <dbReference type="EMBL" id="MCF7223495.1"/>
    </source>
</evidence>
<dbReference type="Gene3D" id="1.10.10.880">
    <property type="entry name" value="Anti sigma-E protein RseA, N-terminal domain"/>
    <property type="match status" value="1"/>
</dbReference>
<dbReference type="EMBL" id="JAKJPO010000016">
    <property type="protein sequence ID" value="MCF7223495.1"/>
    <property type="molecule type" value="Genomic_DNA"/>
</dbReference>
<feature type="region of interest" description="Disordered" evidence="1">
    <location>
        <begin position="202"/>
        <end position="221"/>
    </location>
</feature>
<dbReference type="InterPro" id="IPR005572">
    <property type="entry name" value="Anti-sigma_E_RseA_N"/>
</dbReference>
<dbReference type="Proteomes" id="UP001430796">
    <property type="component" value="Unassembled WGS sequence"/>
</dbReference>
<feature type="region of interest" description="Disordered" evidence="1">
    <location>
        <begin position="135"/>
        <end position="175"/>
    </location>
</feature>
<dbReference type="RefSeq" id="WP_237056542.1">
    <property type="nucleotide sequence ID" value="NZ_JAKJPO010000016.1"/>
</dbReference>
<dbReference type="SUPFAM" id="SSF89069">
    <property type="entry name" value="N-terminal, cytoplasmic domain of anti-sigmaE factor RseA"/>
    <property type="match status" value="1"/>
</dbReference>
<protein>
    <recommendedName>
        <fullName evidence="2">Anti sigma-E protein RseA N-terminal domain-containing protein</fullName>
    </recommendedName>
</protein>
<evidence type="ECO:0000313" key="4">
    <source>
        <dbReference type="Proteomes" id="UP001430796"/>
    </source>
</evidence>
<gene>
    <name evidence="3" type="ORF">L3V18_17180</name>
</gene>
<organism evidence="3 4">
    <name type="scientific">Marilutibacter chinensis</name>
    <dbReference type="NCBI Taxonomy" id="2912247"/>
    <lineage>
        <taxon>Bacteria</taxon>
        <taxon>Pseudomonadati</taxon>
        <taxon>Pseudomonadota</taxon>
        <taxon>Gammaproteobacteria</taxon>
        <taxon>Lysobacterales</taxon>
        <taxon>Lysobacteraceae</taxon>
        <taxon>Marilutibacter</taxon>
    </lineage>
</organism>
<feature type="region of interest" description="Disordered" evidence="1">
    <location>
        <begin position="309"/>
        <end position="329"/>
    </location>
</feature>
<keyword evidence="4" id="KW-1185">Reference proteome</keyword>
<feature type="domain" description="Anti sigma-E protein RseA N-terminal" evidence="2">
    <location>
        <begin position="19"/>
        <end position="94"/>
    </location>
</feature>
<evidence type="ECO:0000256" key="1">
    <source>
        <dbReference type="SAM" id="MobiDB-lite"/>
    </source>
</evidence>
<comment type="caution">
    <text evidence="3">The sequence shown here is derived from an EMBL/GenBank/DDBJ whole genome shotgun (WGS) entry which is preliminary data.</text>
</comment>
<dbReference type="InterPro" id="IPR036147">
    <property type="entry name" value="Anti-sigma_E_RseA_N_sf"/>
</dbReference>
<proteinExistence type="predicted"/>
<reference evidence="3" key="2">
    <citation type="submission" date="2022-01" db="EMBL/GenBank/DDBJ databases">
        <authorList>
            <person name="Zhou L.Y."/>
        </authorList>
    </citation>
    <scope>NUCLEOTIDE SEQUENCE</scope>
    <source>
        <strain evidence="3">TLK-CK17</strain>
    </source>
</reference>
<name>A0ABS9HX94_9GAMM</name>
<dbReference type="CDD" id="cd16328">
    <property type="entry name" value="RseA_N"/>
    <property type="match status" value="1"/>
</dbReference>